<comment type="caution">
    <text evidence="3">The sequence shown here is derived from an EMBL/GenBank/DDBJ whole genome shotgun (WGS) entry which is preliminary data.</text>
</comment>
<evidence type="ECO:0000259" key="2">
    <source>
        <dbReference type="Pfam" id="PF06974"/>
    </source>
</evidence>
<evidence type="ECO:0000259" key="1">
    <source>
        <dbReference type="Pfam" id="PF03007"/>
    </source>
</evidence>
<evidence type="ECO:0000313" key="3">
    <source>
        <dbReference type="EMBL" id="GAA3031698.1"/>
    </source>
</evidence>
<dbReference type="InterPro" id="IPR009721">
    <property type="entry name" value="O-acyltransferase_WSD1_C"/>
</dbReference>
<evidence type="ECO:0000313" key="4">
    <source>
        <dbReference type="Proteomes" id="UP001501035"/>
    </source>
</evidence>
<dbReference type="RefSeq" id="WP_290712879.1">
    <property type="nucleotide sequence ID" value="NZ_BAAAVS010000019.1"/>
</dbReference>
<feature type="domain" description="O-acyltransferase WSD1 C-terminal" evidence="2">
    <location>
        <begin position="405"/>
        <end position="470"/>
    </location>
</feature>
<sequence>MVNRLTPREAMYYFLDEGSSTVHIGMLIIIEPTAESGDGGLDYQSLVALTEGRIQFAPHYRQVVKPVVFGLARPVWADDPDFDINFHVRRAGLPRPGGAEQLQDLIGRVLSRPLDLERPLWEMYLIEGLADGAMAVLTKTHRCLVDAGSPELSEVLLDAEPTLAASVEDIWMPKRSPSSVQLAVDAIAEGLARPGELVENLVGGNGPLGGLRSLVRASVSQVTEVLSQLADSAPDSPLNRATTATRTFAVASISASEVVRVAAHYRCTRGDVELAIITGVLRRWMLSFTYTLAAGDSVRVVLPLGDRAIVGEDDADVDCNTGWFGEDGPGFVTDLPVGEANPAVVIAQVAGLAERNAHTASRQAGRTGPLLPELGFVPFGELAARLFTSWNSHTYNLPIEVAAEPISQRWLRGVPVRGMFGVPALLANRALAITVLTYTDRVEFAFLGDRGVLDDLPAMVDYTHDAFDELRPERDADGG</sequence>
<name>A0ABP6L7Y1_9ACTN</name>
<gene>
    <name evidence="3" type="ORF">GCM10010528_11160</name>
</gene>
<organism evidence="3 4">
    <name type="scientific">Gordonia defluvii</name>
    <dbReference type="NCBI Taxonomy" id="283718"/>
    <lineage>
        <taxon>Bacteria</taxon>
        <taxon>Bacillati</taxon>
        <taxon>Actinomycetota</taxon>
        <taxon>Actinomycetes</taxon>
        <taxon>Mycobacteriales</taxon>
        <taxon>Gordoniaceae</taxon>
        <taxon>Gordonia</taxon>
    </lineage>
</organism>
<dbReference type="Proteomes" id="UP001501035">
    <property type="component" value="Unassembled WGS sequence"/>
</dbReference>
<dbReference type="SUPFAM" id="SSF52777">
    <property type="entry name" value="CoA-dependent acyltransferases"/>
    <property type="match status" value="1"/>
</dbReference>
<dbReference type="Pfam" id="PF03007">
    <property type="entry name" value="WS_DGAT_cat"/>
    <property type="match status" value="1"/>
</dbReference>
<dbReference type="InterPro" id="IPR004255">
    <property type="entry name" value="O-acyltransferase_WSD1_N"/>
</dbReference>
<dbReference type="EMBL" id="BAAAVS010000019">
    <property type="protein sequence ID" value="GAA3031698.1"/>
    <property type="molecule type" value="Genomic_DNA"/>
</dbReference>
<reference evidence="4" key="1">
    <citation type="journal article" date="2019" name="Int. J. Syst. Evol. Microbiol.">
        <title>The Global Catalogue of Microorganisms (GCM) 10K type strain sequencing project: providing services to taxonomists for standard genome sequencing and annotation.</title>
        <authorList>
            <consortium name="The Broad Institute Genomics Platform"/>
            <consortium name="The Broad Institute Genome Sequencing Center for Infectious Disease"/>
            <person name="Wu L."/>
            <person name="Ma J."/>
        </authorList>
    </citation>
    <scope>NUCLEOTIDE SEQUENCE [LARGE SCALE GENOMIC DNA]</scope>
    <source>
        <strain evidence="4">JCM 14234</strain>
    </source>
</reference>
<feature type="domain" description="O-acyltransferase WSD1-like N-terminal" evidence="1">
    <location>
        <begin position="5"/>
        <end position="272"/>
    </location>
</feature>
<dbReference type="Pfam" id="PF06974">
    <property type="entry name" value="WS_DGAT_C"/>
    <property type="match status" value="1"/>
</dbReference>
<keyword evidence="4" id="KW-1185">Reference proteome</keyword>
<accession>A0ABP6L7Y1</accession>
<proteinExistence type="predicted"/>
<protein>
    <submittedName>
        <fullName evidence="3">Wax ester/triacylglycerol synthase family O-acyltransferase</fullName>
    </submittedName>
</protein>